<sequence length="149" mass="16595">MRLDPSRGLPVERTSELQSPQPFYVMRRLACRGLLILNVVNIVGWSTNSFVFAVEDFTTPLSSIIVSHFLMNLRQAAISSRGETLDQFHPGGQIDSSRSNIRFPSFIDNMGEPLAHGRDVHEQETDTPERLEALKDQSVSVIQSRGGGL</sequence>
<dbReference type="OrthoDB" id="2804213at2759"/>
<reference evidence="1 2" key="1">
    <citation type="submission" date="2016-07" db="EMBL/GenBank/DDBJ databases">
        <title>Draft genome of the white-rot fungus Obba rivulosa 3A-2.</title>
        <authorList>
            <consortium name="DOE Joint Genome Institute"/>
            <person name="Miettinen O."/>
            <person name="Riley R."/>
            <person name="Acob R."/>
            <person name="Barry K."/>
            <person name="Cullen D."/>
            <person name="De Vries R."/>
            <person name="Hainaut M."/>
            <person name="Hatakka A."/>
            <person name="Henrissat B."/>
            <person name="Hilden K."/>
            <person name="Kuo R."/>
            <person name="Labutti K."/>
            <person name="Lipzen A."/>
            <person name="Makela M.R."/>
            <person name="Sandor L."/>
            <person name="Spatafora J.W."/>
            <person name="Grigoriev I.V."/>
            <person name="Hibbett D.S."/>
        </authorList>
    </citation>
    <scope>NUCLEOTIDE SEQUENCE [LARGE SCALE GENOMIC DNA]</scope>
    <source>
        <strain evidence="1 2">3A-2</strain>
    </source>
</reference>
<accession>A0A8E2AXY6</accession>
<protein>
    <submittedName>
        <fullName evidence="1">Uncharacterized protein</fullName>
    </submittedName>
</protein>
<evidence type="ECO:0000313" key="2">
    <source>
        <dbReference type="Proteomes" id="UP000250043"/>
    </source>
</evidence>
<dbReference type="Proteomes" id="UP000250043">
    <property type="component" value="Unassembled WGS sequence"/>
</dbReference>
<keyword evidence="2" id="KW-1185">Reference proteome</keyword>
<evidence type="ECO:0000313" key="1">
    <source>
        <dbReference type="EMBL" id="OCH92601.1"/>
    </source>
</evidence>
<dbReference type="AlphaFoldDB" id="A0A8E2AXY6"/>
<name>A0A8E2AXY6_9APHY</name>
<gene>
    <name evidence="1" type="ORF">OBBRIDRAFT_422018</name>
</gene>
<proteinExistence type="predicted"/>
<organism evidence="1 2">
    <name type="scientific">Obba rivulosa</name>
    <dbReference type="NCBI Taxonomy" id="1052685"/>
    <lineage>
        <taxon>Eukaryota</taxon>
        <taxon>Fungi</taxon>
        <taxon>Dikarya</taxon>
        <taxon>Basidiomycota</taxon>
        <taxon>Agaricomycotina</taxon>
        <taxon>Agaricomycetes</taxon>
        <taxon>Polyporales</taxon>
        <taxon>Gelatoporiaceae</taxon>
        <taxon>Obba</taxon>
    </lineage>
</organism>
<dbReference type="EMBL" id="KV722366">
    <property type="protein sequence ID" value="OCH92601.1"/>
    <property type="molecule type" value="Genomic_DNA"/>
</dbReference>